<dbReference type="PROSITE" id="PS00041">
    <property type="entry name" value="HTH_ARAC_FAMILY_1"/>
    <property type="match status" value="1"/>
</dbReference>
<dbReference type="InterPro" id="IPR011123">
    <property type="entry name" value="Y_Y_Y"/>
</dbReference>
<dbReference type="GO" id="GO:0000155">
    <property type="term" value="F:phosphorelay sensor kinase activity"/>
    <property type="evidence" value="ECO:0007669"/>
    <property type="project" value="InterPro"/>
</dbReference>
<dbReference type="InterPro" id="IPR011006">
    <property type="entry name" value="CheY-like_superfamily"/>
</dbReference>
<feature type="modified residue" description="4-aspartylphosphate" evidence="7">
    <location>
        <position position="1110"/>
    </location>
</feature>
<evidence type="ECO:0000259" key="10">
    <source>
        <dbReference type="PROSITE" id="PS50110"/>
    </source>
</evidence>
<accession>A0A7S9DY77</accession>
<dbReference type="PROSITE" id="PS50110">
    <property type="entry name" value="RESPONSE_REGULATORY"/>
    <property type="match status" value="1"/>
</dbReference>
<dbReference type="Pfam" id="PF02518">
    <property type="entry name" value="HATPase_c"/>
    <property type="match status" value="1"/>
</dbReference>
<dbReference type="PANTHER" id="PTHR43547:SF2">
    <property type="entry name" value="HYBRID SIGNAL TRANSDUCTION HISTIDINE KINASE C"/>
    <property type="match status" value="1"/>
</dbReference>
<gene>
    <name evidence="11" type="ORF">IT774_15540</name>
</gene>
<dbReference type="PROSITE" id="PS50109">
    <property type="entry name" value="HIS_KIN"/>
    <property type="match status" value="1"/>
</dbReference>
<dbReference type="RefSeq" id="WP_195810572.1">
    <property type="nucleotide sequence ID" value="NZ_CP064795.1"/>
</dbReference>
<dbReference type="SMART" id="SM00448">
    <property type="entry name" value="REC"/>
    <property type="match status" value="1"/>
</dbReference>
<dbReference type="Pfam" id="PF00072">
    <property type="entry name" value="Response_reg"/>
    <property type="match status" value="1"/>
</dbReference>
<dbReference type="Pfam" id="PF12833">
    <property type="entry name" value="HTH_18"/>
    <property type="match status" value="1"/>
</dbReference>
<evidence type="ECO:0000313" key="11">
    <source>
        <dbReference type="EMBL" id="QPG05485.1"/>
    </source>
</evidence>
<evidence type="ECO:0000256" key="7">
    <source>
        <dbReference type="PROSITE-ProRule" id="PRU00169"/>
    </source>
</evidence>
<reference evidence="11 12" key="1">
    <citation type="submission" date="2020-11" db="EMBL/GenBank/DDBJ databases">
        <title>Complete genome sequence for Salinimonas sp. strain G2-b.</title>
        <authorList>
            <person name="Park S.-J."/>
        </authorList>
    </citation>
    <scope>NUCLEOTIDE SEQUENCE [LARGE SCALE GENOMIC DNA]</scope>
    <source>
        <strain evidence="11 12">G2-b</strain>
    </source>
</reference>
<dbReference type="Pfam" id="PF07495">
    <property type="entry name" value="Y_Y_Y"/>
    <property type="match status" value="1"/>
</dbReference>
<dbReference type="Gene3D" id="1.10.287.130">
    <property type="match status" value="1"/>
</dbReference>
<dbReference type="Gene3D" id="2.60.40.10">
    <property type="entry name" value="Immunoglobulins"/>
    <property type="match status" value="1"/>
</dbReference>
<dbReference type="InterPro" id="IPR009057">
    <property type="entry name" value="Homeodomain-like_sf"/>
</dbReference>
<dbReference type="PROSITE" id="PS01124">
    <property type="entry name" value="HTH_ARAC_FAMILY_2"/>
    <property type="match status" value="1"/>
</dbReference>
<evidence type="ECO:0000259" key="9">
    <source>
        <dbReference type="PROSITE" id="PS50109"/>
    </source>
</evidence>
<dbReference type="SMART" id="SM00342">
    <property type="entry name" value="HTH_ARAC"/>
    <property type="match status" value="1"/>
</dbReference>
<dbReference type="Pfam" id="PF00512">
    <property type="entry name" value="HisKA"/>
    <property type="match status" value="1"/>
</dbReference>
<keyword evidence="3 7" id="KW-0597">Phosphoprotein</keyword>
<dbReference type="SUPFAM" id="SSF46689">
    <property type="entry name" value="Homeodomain-like"/>
    <property type="match status" value="1"/>
</dbReference>
<dbReference type="EC" id="2.7.13.3" evidence="2"/>
<dbReference type="InterPro" id="IPR005467">
    <property type="entry name" value="His_kinase_dom"/>
</dbReference>
<evidence type="ECO:0000256" key="6">
    <source>
        <dbReference type="ARBA" id="ARBA00023163"/>
    </source>
</evidence>
<name>A0A7S9DY77_9ALTE</name>
<dbReference type="Gene3D" id="3.30.565.10">
    <property type="entry name" value="Histidine kinase-like ATPase, C-terminal domain"/>
    <property type="match status" value="1"/>
</dbReference>
<evidence type="ECO:0000256" key="1">
    <source>
        <dbReference type="ARBA" id="ARBA00000085"/>
    </source>
</evidence>
<dbReference type="KEGG" id="smaa:IT774_15540"/>
<dbReference type="SMART" id="SM00388">
    <property type="entry name" value="HisKA"/>
    <property type="match status" value="1"/>
</dbReference>
<dbReference type="CDD" id="cd00082">
    <property type="entry name" value="HisKA"/>
    <property type="match status" value="1"/>
</dbReference>
<dbReference type="InterPro" id="IPR018062">
    <property type="entry name" value="HTH_AraC-typ_CS"/>
</dbReference>
<dbReference type="InterPro" id="IPR013783">
    <property type="entry name" value="Ig-like_fold"/>
</dbReference>
<organism evidence="11 12">
    <name type="scientific">Salinimonas marina</name>
    <dbReference type="NCBI Taxonomy" id="2785918"/>
    <lineage>
        <taxon>Bacteria</taxon>
        <taxon>Pseudomonadati</taxon>
        <taxon>Pseudomonadota</taxon>
        <taxon>Gammaproteobacteria</taxon>
        <taxon>Alteromonadales</taxon>
        <taxon>Alteromonadaceae</taxon>
        <taxon>Alteromonas/Salinimonas group</taxon>
        <taxon>Salinimonas</taxon>
    </lineage>
</organism>
<dbReference type="InterPro" id="IPR015943">
    <property type="entry name" value="WD40/YVTN_repeat-like_dom_sf"/>
</dbReference>
<sequence>MKKWIFVLILILAGFIPGGQASNLVPMSFSKVFDGKSTGVIWSIQAGSDGVWLGSENGLFGLIGNKTIVFDDENSILRSNFVIDIAEFSSGKYWVSVNGDGIYELDRQSRKISRVSPDIKDIAHVQSVRTTDENIVINTVRNLYVLDKETLDVKFSLDDIAAGIDHEVVDVDISGDEVWWLDHYLGLRNLSISSKAINTFDTKKNFSELERVSAFLIEDDALIVAGLEAVYSLSRSTGKVNLVLTRNRTPSTTPRQPIQKLKRDPVGTLWAAAERLFVVDEKKHKLTAPPHLHPLLASSLVEIVLDFDFDNAGGLYGADTQKGLFYLSEKSKATSLLGHDLTLSGKNYSDIEIGTKGDIISGGLGTLTISKKSSTKNKVINLNTEAFIYLLNATDDFIDVISGDGQIFRVRPQGEEVYLQGHLTEFDNSFDYVESVVRDGEGQSAILVASHTEKKVILYKNGAMSSVAGGDIKRLSFSKAGMLLVAITSDGIYKIDFSEHGNQATKISDLLFSDASCLYESQSLAIWICTPGQGLLKIIEGKPFSYSERFPFKYIRGLAEIDENIYLITTNSGLYIFNDTTFETLRIHTSYGISDVDFEYNSVTSGSEISVIAGDIFTYVINDKLLLQYINEARYELNEVAIVDVKTFNKSINNYLNIKHRLVKYSNFEEITLTADEAFIDLHLSIANLNEHMYLNFEYRLKGMNDFWIVSEYSSSKLVFSSLPHGNYTLEARVTNPYHPQPVTRLRIVVLPPWWLSPLAYAIYAAMLMIMVGYAALRLKRRDAEQGKVLKGQVEEKHSLLEDTQNYIHHILDRKQQIFTNLSRQLQTPLTLISGPVRQIIENPEDEETPRRLEMIEDNTNRLHLLVSQIIEIDRLESIQKLPCQNYNLNTIFQHIVGNLRSLAESNNQRLEAHIRTRGEIYLLRDSLETILLHLVSNALHCTPPEGKVQISARCKGLQLIIAVTDNVGLITPTQAETIFQRFTQQNESGATSGGDIGLALVKELVLANQGWIDIETKSKKATCFNVYLPLVSLEENGSSPLAAATSTPPRKSSSQSSLRPNILIVDDDAALRSYLKERLGADYCCIEASSVQAALEVMKLVTVALVVCDLRMPEENGFKLREKMQDQVLWRDLPFILLATPADEAEFEGPVLNCMDAIVSKPVDTVRLQRQVEGILARQKSRQLSGKAPAADENTPFTLPTFANARDQAFYMRFLKLLADHYQDDSFSRTFAAQQMATSERQMLRKLNALFGFNFTDTLKLYRLHRAKALLREGAQVTQVAYEVGFGTASYFSSCFKAQVNESPRQYQERCQQVSVTAEA</sequence>
<dbReference type="CDD" id="cd00156">
    <property type="entry name" value="REC"/>
    <property type="match status" value="1"/>
</dbReference>
<keyword evidence="5" id="KW-0238">DNA-binding</keyword>
<dbReference type="SMART" id="SM00387">
    <property type="entry name" value="HATPase_c"/>
    <property type="match status" value="1"/>
</dbReference>
<keyword evidence="12" id="KW-1185">Reference proteome</keyword>
<dbReference type="SUPFAM" id="SSF55874">
    <property type="entry name" value="ATPase domain of HSP90 chaperone/DNA topoisomerase II/histidine kinase"/>
    <property type="match status" value="1"/>
</dbReference>
<dbReference type="SUPFAM" id="SSF47384">
    <property type="entry name" value="Homodimeric domain of signal transducing histidine kinase"/>
    <property type="match status" value="1"/>
</dbReference>
<dbReference type="GO" id="GO:0043565">
    <property type="term" value="F:sequence-specific DNA binding"/>
    <property type="evidence" value="ECO:0007669"/>
    <property type="project" value="InterPro"/>
</dbReference>
<keyword evidence="4" id="KW-0805">Transcription regulation</keyword>
<dbReference type="InterPro" id="IPR001789">
    <property type="entry name" value="Sig_transdc_resp-reg_receiver"/>
</dbReference>
<dbReference type="InterPro" id="IPR036890">
    <property type="entry name" value="HATPase_C_sf"/>
</dbReference>
<evidence type="ECO:0000256" key="3">
    <source>
        <dbReference type="ARBA" id="ARBA00022553"/>
    </source>
</evidence>
<proteinExistence type="predicted"/>
<dbReference type="Gene3D" id="2.130.10.10">
    <property type="entry name" value="YVTN repeat-like/Quinoprotein amine dehydrogenase"/>
    <property type="match status" value="2"/>
</dbReference>
<dbReference type="GO" id="GO:0003700">
    <property type="term" value="F:DNA-binding transcription factor activity"/>
    <property type="evidence" value="ECO:0007669"/>
    <property type="project" value="InterPro"/>
</dbReference>
<dbReference type="Gene3D" id="3.40.50.2300">
    <property type="match status" value="1"/>
</dbReference>
<dbReference type="EMBL" id="CP064795">
    <property type="protein sequence ID" value="QPG05485.1"/>
    <property type="molecule type" value="Genomic_DNA"/>
</dbReference>
<evidence type="ECO:0000259" key="8">
    <source>
        <dbReference type="PROSITE" id="PS01124"/>
    </source>
</evidence>
<comment type="catalytic activity">
    <reaction evidence="1">
        <text>ATP + protein L-histidine = ADP + protein N-phospho-L-histidine.</text>
        <dbReference type="EC" id="2.7.13.3"/>
    </reaction>
</comment>
<dbReference type="SUPFAM" id="SSF101898">
    <property type="entry name" value="NHL repeat"/>
    <property type="match status" value="2"/>
</dbReference>
<dbReference type="InterPro" id="IPR003661">
    <property type="entry name" value="HisK_dim/P_dom"/>
</dbReference>
<protein>
    <recommendedName>
        <fullName evidence="2">histidine kinase</fullName>
        <ecNumber evidence="2">2.7.13.3</ecNumber>
    </recommendedName>
</protein>
<evidence type="ECO:0000256" key="5">
    <source>
        <dbReference type="ARBA" id="ARBA00023125"/>
    </source>
</evidence>
<feature type="domain" description="HTH araC/xylS-type" evidence="8">
    <location>
        <begin position="1213"/>
        <end position="1311"/>
    </location>
</feature>
<evidence type="ECO:0000256" key="2">
    <source>
        <dbReference type="ARBA" id="ARBA00012438"/>
    </source>
</evidence>
<feature type="domain" description="Response regulatory" evidence="10">
    <location>
        <begin position="1062"/>
        <end position="1177"/>
    </location>
</feature>
<evidence type="ECO:0000313" key="12">
    <source>
        <dbReference type="Proteomes" id="UP000595095"/>
    </source>
</evidence>
<feature type="domain" description="Histidine kinase" evidence="9">
    <location>
        <begin position="821"/>
        <end position="1033"/>
    </location>
</feature>
<keyword evidence="6" id="KW-0804">Transcription</keyword>
<dbReference type="Proteomes" id="UP000595095">
    <property type="component" value="Chromosome"/>
</dbReference>
<dbReference type="Gene3D" id="1.10.10.60">
    <property type="entry name" value="Homeodomain-like"/>
    <property type="match status" value="1"/>
</dbReference>
<dbReference type="InterPro" id="IPR003594">
    <property type="entry name" value="HATPase_dom"/>
</dbReference>
<dbReference type="PANTHER" id="PTHR43547">
    <property type="entry name" value="TWO-COMPONENT HISTIDINE KINASE"/>
    <property type="match status" value="1"/>
</dbReference>
<dbReference type="InterPro" id="IPR036097">
    <property type="entry name" value="HisK_dim/P_sf"/>
</dbReference>
<evidence type="ECO:0000256" key="4">
    <source>
        <dbReference type="ARBA" id="ARBA00023015"/>
    </source>
</evidence>
<dbReference type="InterPro" id="IPR018060">
    <property type="entry name" value="HTH_AraC"/>
</dbReference>
<dbReference type="SUPFAM" id="SSF52172">
    <property type="entry name" value="CheY-like"/>
    <property type="match status" value="1"/>
</dbReference>